<dbReference type="PANTHER" id="PTHR45947">
    <property type="entry name" value="SULFOQUINOVOSYL TRANSFERASE SQD2"/>
    <property type="match status" value="1"/>
</dbReference>
<comment type="caution">
    <text evidence="2">The sequence shown here is derived from an EMBL/GenBank/DDBJ whole genome shotgun (WGS) entry which is preliminary data.</text>
</comment>
<dbReference type="Pfam" id="PF00534">
    <property type="entry name" value="Glycos_transf_1"/>
    <property type="match status" value="1"/>
</dbReference>
<evidence type="ECO:0000259" key="1">
    <source>
        <dbReference type="Pfam" id="PF00534"/>
    </source>
</evidence>
<proteinExistence type="predicted"/>
<protein>
    <submittedName>
        <fullName evidence="2">Glycosyl transferase</fullName>
    </submittedName>
</protein>
<reference evidence="2 3" key="1">
    <citation type="submission" date="2017-02" db="EMBL/GenBank/DDBJ databases">
        <title>Bacillus pseudomycoides isolate FSL K6-0042.</title>
        <authorList>
            <person name="Kovac J."/>
        </authorList>
    </citation>
    <scope>NUCLEOTIDE SEQUENCE [LARGE SCALE GENOMIC DNA]</scope>
    <source>
        <strain evidence="2 3">FSL K6-0042</strain>
    </source>
</reference>
<dbReference type="PANTHER" id="PTHR45947:SF3">
    <property type="entry name" value="SULFOQUINOVOSYL TRANSFERASE SQD2"/>
    <property type="match status" value="1"/>
</dbReference>
<evidence type="ECO:0000313" key="3">
    <source>
        <dbReference type="Proteomes" id="UP000195321"/>
    </source>
</evidence>
<dbReference type="SUPFAM" id="SSF53756">
    <property type="entry name" value="UDP-Glycosyltransferase/glycogen phosphorylase"/>
    <property type="match status" value="1"/>
</dbReference>
<accession>A0A1Y3MRN2</accession>
<dbReference type="AlphaFoldDB" id="A0A1Y3MRN2"/>
<sequence>MLSYVGRIAPEKDIETLRTLIHTPIKERKDNIHWLIAGDGPLAEELRKTLPANVTFTGYLQEENLAEAYACSDLMVFPSATETFGNVVLESLACGTPVVSANSGGVKNIITDGKTGFLCEPKNSNSFLSSIYQLLNNEEMRKQMGIAARFYATTQSWDEIFHGLYMQYEEVLHQNNTELLA</sequence>
<name>A0A1Y3MRN2_9BACI</name>
<gene>
    <name evidence="2" type="ORF">BW425_06175</name>
</gene>
<dbReference type="Gene3D" id="3.40.50.2000">
    <property type="entry name" value="Glycogen Phosphorylase B"/>
    <property type="match status" value="1"/>
</dbReference>
<dbReference type="InterPro" id="IPR050194">
    <property type="entry name" value="Glycosyltransferase_grp1"/>
</dbReference>
<organism evidence="2 3">
    <name type="scientific">Bacillus pseudomycoides</name>
    <dbReference type="NCBI Taxonomy" id="64104"/>
    <lineage>
        <taxon>Bacteria</taxon>
        <taxon>Bacillati</taxon>
        <taxon>Bacillota</taxon>
        <taxon>Bacilli</taxon>
        <taxon>Bacillales</taxon>
        <taxon>Bacillaceae</taxon>
        <taxon>Bacillus</taxon>
        <taxon>Bacillus cereus group</taxon>
    </lineage>
</organism>
<keyword evidence="2" id="KW-0808">Transferase</keyword>
<feature type="domain" description="Glycosyl transferase family 1" evidence="1">
    <location>
        <begin position="3"/>
        <end position="149"/>
    </location>
</feature>
<dbReference type="EMBL" id="MWPX01000004">
    <property type="protein sequence ID" value="OUM49763.1"/>
    <property type="molecule type" value="Genomic_DNA"/>
</dbReference>
<dbReference type="Proteomes" id="UP000195321">
    <property type="component" value="Unassembled WGS sequence"/>
</dbReference>
<evidence type="ECO:0000313" key="2">
    <source>
        <dbReference type="EMBL" id="OUM49763.1"/>
    </source>
</evidence>
<dbReference type="InterPro" id="IPR001296">
    <property type="entry name" value="Glyco_trans_1"/>
</dbReference>
<dbReference type="GO" id="GO:0016758">
    <property type="term" value="F:hexosyltransferase activity"/>
    <property type="evidence" value="ECO:0007669"/>
    <property type="project" value="TreeGrafter"/>
</dbReference>